<accession>A0A6B3BPX3</accession>
<dbReference type="EMBL" id="JAAGLU010000008">
    <property type="protein sequence ID" value="NEC86384.1"/>
    <property type="molecule type" value="Genomic_DNA"/>
</dbReference>
<proteinExistence type="predicted"/>
<comment type="caution">
    <text evidence="1">The sequence shown here is derived from an EMBL/GenBank/DDBJ whole genome shotgun (WGS) entry which is preliminary data.</text>
</comment>
<dbReference type="Pfam" id="PF23169">
    <property type="entry name" value="HalD"/>
    <property type="match status" value="1"/>
</dbReference>
<name>A0A6B3BPX3_9ACTN</name>
<evidence type="ECO:0000313" key="1">
    <source>
        <dbReference type="EMBL" id="NEC86384.1"/>
    </source>
</evidence>
<evidence type="ECO:0008006" key="2">
    <source>
        <dbReference type="Google" id="ProtNLM"/>
    </source>
</evidence>
<sequence>MFTEAPGPPHDGGLLEYVPRAAGLDQLDTSLARRAHHAPGDAYLLRSDTTAHRATPLRRPGVRRVVLNFAYTTPGRRTATTPSAALLYD</sequence>
<dbReference type="InterPro" id="IPR056470">
    <property type="entry name" value="BesD/HalB-like"/>
</dbReference>
<protein>
    <recommendedName>
        <fullName evidence="2">2OG-Fe(II) oxygenase</fullName>
    </recommendedName>
</protein>
<gene>
    <name evidence="1" type="ORF">G3I71_11250</name>
</gene>
<organism evidence="1">
    <name type="scientific">Streptomyces sp. SID12501</name>
    <dbReference type="NCBI Taxonomy" id="2706042"/>
    <lineage>
        <taxon>Bacteria</taxon>
        <taxon>Bacillati</taxon>
        <taxon>Actinomycetota</taxon>
        <taxon>Actinomycetes</taxon>
        <taxon>Kitasatosporales</taxon>
        <taxon>Streptomycetaceae</taxon>
        <taxon>Streptomyces</taxon>
    </lineage>
</organism>
<reference evidence="1" key="1">
    <citation type="submission" date="2020-01" db="EMBL/GenBank/DDBJ databases">
        <title>Insect and environment-associated Actinomycetes.</title>
        <authorList>
            <person name="Currrie C."/>
            <person name="Chevrette M."/>
            <person name="Carlson C."/>
            <person name="Stubbendieck R."/>
            <person name="Wendt-Pienkowski E."/>
        </authorList>
    </citation>
    <scope>NUCLEOTIDE SEQUENCE</scope>
    <source>
        <strain evidence="1">SID12501</strain>
    </source>
</reference>
<dbReference type="RefSeq" id="WP_164313846.1">
    <property type="nucleotide sequence ID" value="NZ_JAAGLU010000008.1"/>
</dbReference>
<dbReference type="AlphaFoldDB" id="A0A6B3BPX3"/>